<feature type="region of interest" description="Disordered" evidence="1">
    <location>
        <begin position="871"/>
        <end position="929"/>
    </location>
</feature>
<feature type="compositionally biased region" description="Low complexity" evidence="1">
    <location>
        <begin position="342"/>
        <end position="363"/>
    </location>
</feature>
<feature type="region of interest" description="Disordered" evidence="1">
    <location>
        <begin position="1557"/>
        <end position="1872"/>
    </location>
</feature>
<sequence>MWNKITGKSDSSSSPKDDRRRPTESTTHTKRAESVVSSSSARRPTRTDNDSRRAPTSSRNSHPPEAAPSVASSYATARDGASEYSTYDPMADRSPRPRGANDDLYDDPRDELPSPRRRHERTSSSDPRTSSHRDRSRSRDRDDKKRKEEKRDKRKSSRSERSNSISQTGGYRGGIVDSPKPLTRTFSDQVSRPGFTQFPGQDGAPMMSGGLPAPTGPPMSSHINDQFPGQNPVQFAAPNLPGPVAAEVFGAAADYYGDQGQSVHQQPGVRPQAPSVIMPLDTPHLMSASAQANPVEDTGTGAAADFYGSSNVDAAPSKPPRPSMPGAFEDEPAPPKPPRPSSKPSSSSKPSKPGKPGKLGSAATLAGGAALGYALGQNSTAHNSQSSNTYQSQSYMNGGQGASASMYMQGGNASTAATDGSYIPSYSEAMEGAPPPKPPRPGKPSKESSSHSNAGLYAAGAAGLAAYGMHHHSSHNHSSSMPGGFPGDQYGQGPSPSPFMSGGMATTREQKGPMNKLVDWWKDYEDVQKMEEYTEYIGVCRGCFDPRSSVQDAPRKHYYGRKRSGEFRPSGIGKQSRYSYSEAETKRKSKKSNWLAAGLGGYGLAKAGKALLNRDDFDDTYSIKSGHAAQSRTSLHRRSSRSRSRSRDRMHHSSGRSDVHHRSHSRDRMSRLSTGVTGGRKDHKIVRRRSRSRSRSHSRDRKSGILGAAIGADIAASAIGHAQRRRSRSRSRSQSPQKAFVHHRKDGSDYERRHSKSYRSGNRSSRSSLTSGSYVDISKSSRSQGGGFLGGFFSAPPPKQKRRASPSHLKKKKKKKGFFNFGNSSSSSSDSGLAFGAGYDRRRRRSSRRNSDEKFNTALVGLAATGAAIAATQAGRSKHGKHRPEVVAVRESRHKRKSTDRPRPIRSSYEEEDGWESLPEDDTSDSGSYSSGLAFGEYDWKKGKSTESLASSASGTSKWGWRWGSKKKKKPSMENINNVGSSTSLIGPAVAGTLIGAGLSRHDSNSSSAQTLQSVYPVQTDINSYDAVRRTSSVPTPQPPIIQQPQPMHQVPGSIYSTQAQSQPGYVVPMGPPVFANVPSQSSYSAQPQSAMIDFPKQHSAPPFPRRGNSSPTLSSWKRDAAIAGAAVGVGAAVVAASKSRDRRTSSPSNVRFDLTPDQFKKEERERQKEKERREEEDRRRREKQRKEDDARREEEERRLREGQRRQEEARRIEMERSARIETEQREADRRRERNERRAREAWELEETERQAREARETAEAERRAFEAAELERRAREARIEAQRKADLEREAEQMRRERREADIREDTERRQRERREAEIREDTERRERERQAQAAYERRSRDSDSERDRVPRRIEQQTTGSSIASDVRRKEKQLQERERDIVQPEPWKSTVAAATVAGAAAAITSAAISSHRTPSSATKTIVPAVKHVEPTNIVQDYADEEIFDPNIFKKRRTDEEVSRKAAAKVLDDWEDRYNEKPVSQADFFAPDELKNQSAPSPKIDPNEGAPDLHIFQAHDDFELGAPKVPPYPPSYSFKATRDGQGPSMLPYPVPVLNLIQPTPPGSRANSVRGVSVPPSPVIEPIEEPKKEEPKQPEANQRVSRVSWGQNQFHNYEVPTPESYRESWISDNDAKTASKKSKDSQDEIVVEVESPKSGTWRTSYRPEKEPSVSVWSAKEPESAPSTQYISEQDDFTFSDGPAKKMTKKEQKKAAKAAAAAAAALAAVAVAASQETKRDKSPPSPKDEPDTHSRSTAVQSTTPPTSNDFQAPFFGSASDTATCPPAQPHGFVEGEITEEPEPMTRVHMPGSFDDEQEPEPTTEVWAETPPRRKVRPRKIRRPLTKKSPSTIFPQVPKRKLCPNRSKSKMHRRNPSSS</sequence>
<feature type="compositionally biased region" description="Basic residues" evidence="1">
    <location>
        <begin position="722"/>
        <end position="731"/>
    </location>
</feature>
<feature type="compositionally biased region" description="Polar residues" evidence="1">
    <location>
        <begin position="974"/>
        <end position="984"/>
    </location>
</feature>
<feature type="compositionally biased region" description="Basic residues" evidence="1">
    <location>
        <begin position="799"/>
        <end position="817"/>
    </location>
</feature>
<feature type="region of interest" description="Disordered" evidence="1">
    <location>
        <begin position="719"/>
        <end position="853"/>
    </location>
</feature>
<reference evidence="2 3" key="1">
    <citation type="submission" date="2016-07" db="EMBL/GenBank/DDBJ databases">
        <title>Pervasive Adenine N6-methylation of Active Genes in Fungi.</title>
        <authorList>
            <consortium name="DOE Joint Genome Institute"/>
            <person name="Mondo S.J."/>
            <person name="Dannebaum R.O."/>
            <person name="Kuo R.C."/>
            <person name="Labutti K."/>
            <person name="Haridas S."/>
            <person name="Kuo A."/>
            <person name="Salamov A."/>
            <person name="Ahrendt S.R."/>
            <person name="Lipzen A."/>
            <person name="Sullivan W."/>
            <person name="Andreopoulos W.B."/>
            <person name="Clum A."/>
            <person name="Lindquist E."/>
            <person name="Daum C."/>
            <person name="Ramamoorthy G.K."/>
            <person name="Gryganskyi A."/>
            <person name="Culley D."/>
            <person name="Magnuson J.K."/>
            <person name="James T.Y."/>
            <person name="O'Malley M.A."/>
            <person name="Stajich J.E."/>
            <person name="Spatafora J.W."/>
            <person name="Visel A."/>
            <person name="Grigoriev I.V."/>
        </authorList>
    </citation>
    <scope>NUCLEOTIDE SEQUENCE [LARGE SCALE GENOMIC DNA]</scope>
    <source>
        <strain evidence="2 3">CBS 115471</strain>
    </source>
</reference>
<comment type="caution">
    <text evidence="2">The sequence shown here is derived from an EMBL/GenBank/DDBJ whole genome shotgun (WGS) entry which is preliminary data.</text>
</comment>
<accession>A0A1Y1YBF9</accession>
<evidence type="ECO:0000256" key="1">
    <source>
        <dbReference type="SAM" id="MobiDB-lite"/>
    </source>
</evidence>
<feature type="compositionally biased region" description="Basic and acidic residues" evidence="1">
    <location>
        <begin position="1730"/>
        <end position="1748"/>
    </location>
</feature>
<feature type="compositionally biased region" description="Low complexity" evidence="1">
    <location>
        <begin position="383"/>
        <end position="395"/>
    </location>
</feature>
<feature type="compositionally biased region" description="Basic residues" evidence="1">
    <location>
        <begin position="1851"/>
        <end position="1872"/>
    </location>
</feature>
<feature type="compositionally biased region" description="Basic and acidic residues" evidence="1">
    <location>
        <begin position="655"/>
        <end position="670"/>
    </location>
</feature>
<feature type="region of interest" description="Disordered" evidence="1">
    <location>
        <begin position="1"/>
        <end position="238"/>
    </location>
</feature>
<feature type="compositionally biased region" description="Polar residues" evidence="1">
    <location>
        <begin position="1595"/>
        <end position="1610"/>
    </location>
</feature>
<feature type="region of interest" description="Disordered" evidence="1">
    <location>
        <begin position="470"/>
        <end position="511"/>
    </location>
</feature>
<feature type="region of interest" description="Disordered" evidence="1">
    <location>
        <begin position="1481"/>
        <end position="1508"/>
    </location>
</feature>
<feature type="compositionally biased region" description="Low complexity" evidence="1">
    <location>
        <begin position="1079"/>
        <end position="1091"/>
    </location>
</feature>
<feature type="region of interest" description="Disordered" evidence="1">
    <location>
        <begin position="945"/>
        <end position="984"/>
    </location>
</feature>
<feature type="region of interest" description="Disordered" evidence="1">
    <location>
        <begin position="1029"/>
        <end position="1052"/>
    </location>
</feature>
<gene>
    <name evidence="2" type="ORF">BCR34DRAFT_199425</name>
</gene>
<feature type="compositionally biased region" description="Pro residues" evidence="1">
    <location>
        <begin position="433"/>
        <end position="442"/>
    </location>
</feature>
<dbReference type="STRING" id="1231657.A0A1Y1YBF9"/>
<feature type="region of interest" description="Disordered" evidence="1">
    <location>
        <begin position="623"/>
        <end position="707"/>
    </location>
</feature>
<keyword evidence="3" id="KW-1185">Reference proteome</keyword>
<feature type="compositionally biased region" description="Basic and acidic residues" evidence="1">
    <location>
        <begin position="1628"/>
        <end position="1641"/>
    </location>
</feature>
<feature type="compositionally biased region" description="Basic and acidic residues" evidence="1">
    <location>
        <begin position="90"/>
        <end position="114"/>
    </location>
</feature>
<dbReference type="Proteomes" id="UP000193144">
    <property type="component" value="Unassembled WGS sequence"/>
</dbReference>
<organism evidence="2 3">
    <name type="scientific">Clohesyomyces aquaticus</name>
    <dbReference type="NCBI Taxonomy" id="1231657"/>
    <lineage>
        <taxon>Eukaryota</taxon>
        <taxon>Fungi</taxon>
        <taxon>Dikarya</taxon>
        <taxon>Ascomycota</taxon>
        <taxon>Pezizomycotina</taxon>
        <taxon>Dothideomycetes</taxon>
        <taxon>Pleosporomycetidae</taxon>
        <taxon>Pleosporales</taxon>
        <taxon>Lindgomycetaceae</taxon>
        <taxon>Clohesyomyces</taxon>
    </lineage>
</organism>
<dbReference type="EMBL" id="MCFA01000281">
    <property type="protein sequence ID" value="ORX95350.1"/>
    <property type="molecule type" value="Genomic_DNA"/>
</dbReference>
<feature type="region of interest" description="Disordered" evidence="1">
    <location>
        <begin position="1135"/>
        <end position="1389"/>
    </location>
</feature>
<feature type="compositionally biased region" description="Acidic residues" evidence="1">
    <location>
        <begin position="910"/>
        <end position="924"/>
    </location>
</feature>
<feature type="compositionally biased region" description="Basic residues" evidence="1">
    <location>
        <begin position="1826"/>
        <end position="1839"/>
    </location>
</feature>
<name>A0A1Y1YBF9_9PLEO</name>
<dbReference type="OrthoDB" id="5365701at2759"/>
<feature type="compositionally biased region" description="Basic and acidic residues" evidence="1">
    <location>
        <begin position="1367"/>
        <end position="1383"/>
    </location>
</feature>
<evidence type="ECO:0008006" key="4">
    <source>
        <dbReference type="Google" id="ProtNLM"/>
    </source>
</evidence>
<feature type="compositionally biased region" description="Basic residues" evidence="1">
    <location>
        <begin position="681"/>
        <end position="700"/>
    </location>
</feature>
<feature type="compositionally biased region" description="Low complexity" evidence="1">
    <location>
        <begin position="954"/>
        <end position="963"/>
    </location>
</feature>
<feature type="compositionally biased region" description="Polar residues" evidence="1">
    <location>
        <begin position="221"/>
        <end position="233"/>
    </location>
</feature>
<feature type="region of interest" description="Disordered" evidence="1">
    <location>
        <begin position="1079"/>
        <end position="1116"/>
    </location>
</feature>
<protein>
    <recommendedName>
        <fullName evidence="4">Involucrin repeat protein</fullName>
    </recommendedName>
</protein>
<feature type="compositionally biased region" description="Basic and acidic residues" evidence="1">
    <location>
        <begin position="1583"/>
        <end position="1592"/>
    </location>
</feature>
<evidence type="ECO:0000313" key="3">
    <source>
        <dbReference type="Proteomes" id="UP000193144"/>
    </source>
</evidence>
<feature type="compositionally biased region" description="Low complexity" evidence="1">
    <location>
        <begin position="1711"/>
        <end position="1727"/>
    </location>
</feature>
<feature type="compositionally biased region" description="Basic and acidic residues" evidence="1">
    <location>
        <begin position="1159"/>
        <end position="1356"/>
    </location>
</feature>
<feature type="region of interest" description="Disordered" evidence="1">
    <location>
        <begin position="560"/>
        <end position="591"/>
    </location>
</feature>
<feature type="compositionally biased region" description="Polar residues" evidence="1">
    <location>
        <begin position="1749"/>
        <end position="1764"/>
    </location>
</feature>
<feature type="region of interest" description="Disordered" evidence="1">
    <location>
        <begin position="259"/>
        <end position="363"/>
    </location>
</feature>
<feature type="compositionally biased region" description="Basic residues" evidence="1">
    <location>
        <begin position="634"/>
        <end position="654"/>
    </location>
</feature>
<feature type="compositionally biased region" description="Low complexity" evidence="1">
    <location>
        <begin position="758"/>
        <end position="773"/>
    </location>
</feature>
<proteinExistence type="predicted"/>
<evidence type="ECO:0000313" key="2">
    <source>
        <dbReference type="EMBL" id="ORX95350.1"/>
    </source>
</evidence>
<feature type="compositionally biased region" description="Low complexity" evidence="1">
    <location>
        <begin position="818"/>
        <end position="832"/>
    </location>
</feature>
<feature type="compositionally biased region" description="Basic and acidic residues" evidence="1">
    <location>
        <begin position="129"/>
        <end position="161"/>
    </location>
</feature>
<feature type="region of interest" description="Disordered" evidence="1">
    <location>
        <begin position="379"/>
        <end position="453"/>
    </location>
</feature>